<evidence type="ECO:0000313" key="2">
    <source>
        <dbReference type="EMBL" id="KYP59380.1"/>
    </source>
</evidence>
<dbReference type="Gene3D" id="3.10.20.370">
    <property type="match status" value="1"/>
</dbReference>
<dbReference type="InterPro" id="IPR041577">
    <property type="entry name" value="RT_RNaseH_2"/>
</dbReference>
<gene>
    <name evidence="2" type="ORF">KK1_014814</name>
</gene>
<evidence type="ECO:0000313" key="3">
    <source>
        <dbReference type="Proteomes" id="UP000075243"/>
    </source>
</evidence>
<organism evidence="2 3">
    <name type="scientific">Cajanus cajan</name>
    <name type="common">Pigeon pea</name>
    <name type="synonym">Cajanus indicus</name>
    <dbReference type="NCBI Taxonomy" id="3821"/>
    <lineage>
        <taxon>Eukaryota</taxon>
        <taxon>Viridiplantae</taxon>
        <taxon>Streptophyta</taxon>
        <taxon>Embryophyta</taxon>
        <taxon>Tracheophyta</taxon>
        <taxon>Spermatophyta</taxon>
        <taxon>Magnoliopsida</taxon>
        <taxon>eudicotyledons</taxon>
        <taxon>Gunneridae</taxon>
        <taxon>Pentapetalae</taxon>
        <taxon>rosids</taxon>
        <taxon>fabids</taxon>
        <taxon>Fabales</taxon>
        <taxon>Fabaceae</taxon>
        <taxon>Papilionoideae</taxon>
        <taxon>50 kb inversion clade</taxon>
        <taxon>NPAAA clade</taxon>
        <taxon>indigoferoid/millettioid clade</taxon>
        <taxon>Phaseoleae</taxon>
        <taxon>Cajanus</taxon>
    </lineage>
</organism>
<dbReference type="AlphaFoldDB" id="A0A151SX64"/>
<feature type="domain" description="Reverse transcriptase/retrotransposon-derived protein RNase H-like" evidence="1">
    <location>
        <begin position="111"/>
        <end position="209"/>
    </location>
</feature>
<dbReference type="Gramene" id="C.cajan_14385.t">
    <property type="protein sequence ID" value="C.cajan_14385.t"/>
    <property type="gene ID" value="C.cajan_14385"/>
</dbReference>
<accession>A0A151SX64</accession>
<proteinExistence type="predicted"/>
<dbReference type="Pfam" id="PF17919">
    <property type="entry name" value="RT_RNaseH_2"/>
    <property type="match status" value="1"/>
</dbReference>
<keyword evidence="3" id="KW-1185">Reference proteome</keyword>
<dbReference type="OMA" id="DYLTHEY"/>
<dbReference type="InterPro" id="IPR051320">
    <property type="entry name" value="Viral_Replic_Matur_Polypro"/>
</dbReference>
<reference evidence="2 3" key="1">
    <citation type="journal article" date="2012" name="Nat. Biotechnol.">
        <title>Draft genome sequence of pigeonpea (Cajanus cajan), an orphan legume crop of resource-poor farmers.</title>
        <authorList>
            <person name="Varshney R.K."/>
            <person name="Chen W."/>
            <person name="Li Y."/>
            <person name="Bharti A.K."/>
            <person name="Saxena R.K."/>
            <person name="Schlueter J.A."/>
            <person name="Donoghue M.T."/>
            <person name="Azam S."/>
            <person name="Fan G."/>
            <person name="Whaley A.M."/>
            <person name="Farmer A.D."/>
            <person name="Sheridan J."/>
            <person name="Iwata A."/>
            <person name="Tuteja R."/>
            <person name="Penmetsa R.V."/>
            <person name="Wu W."/>
            <person name="Upadhyaya H.D."/>
            <person name="Yang S.P."/>
            <person name="Shah T."/>
            <person name="Saxena K.B."/>
            <person name="Michael T."/>
            <person name="McCombie W.R."/>
            <person name="Yang B."/>
            <person name="Zhang G."/>
            <person name="Yang H."/>
            <person name="Wang J."/>
            <person name="Spillane C."/>
            <person name="Cook D.R."/>
            <person name="May G.D."/>
            <person name="Xu X."/>
            <person name="Jackson S.A."/>
        </authorList>
    </citation>
    <scope>NUCLEOTIDE SEQUENCE [LARGE SCALE GENOMIC DNA]</scope>
    <source>
        <strain evidence="3">cv. Asha</strain>
    </source>
</reference>
<protein>
    <submittedName>
        <fullName evidence="2">Enzymatic polyprotein</fullName>
    </submittedName>
</protein>
<dbReference type="PANTHER" id="PTHR33064">
    <property type="entry name" value="POL PROTEIN"/>
    <property type="match status" value="1"/>
</dbReference>
<dbReference type="InterPro" id="IPR043502">
    <property type="entry name" value="DNA/RNA_pol_sf"/>
</dbReference>
<dbReference type="Gene3D" id="3.30.70.270">
    <property type="match status" value="1"/>
</dbReference>
<dbReference type="InterPro" id="IPR043128">
    <property type="entry name" value="Rev_trsase/Diguanyl_cyclase"/>
</dbReference>
<dbReference type="CDD" id="cd09274">
    <property type="entry name" value="RNase_HI_RT_Ty3"/>
    <property type="match status" value="1"/>
</dbReference>
<dbReference type="PANTHER" id="PTHR33064:SF37">
    <property type="entry name" value="RIBONUCLEASE H"/>
    <property type="match status" value="1"/>
</dbReference>
<dbReference type="Proteomes" id="UP000075243">
    <property type="component" value="Chromosome 10"/>
</dbReference>
<dbReference type="SUPFAM" id="SSF56672">
    <property type="entry name" value="DNA/RNA polymerases"/>
    <property type="match status" value="1"/>
</dbReference>
<name>A0A151SX64_CAJCA</name>
<sequence>MNEQLLHYCQKEIKDLLSKNLIRPSKSPCSCAAFYVNKQAELERGTPILVINYKPLNQALRWIIYPIPNKKDLLNRLYSVKIFSKFDMKYGYWQIQIQEEECRLKKNPPSWSDSHTTSVKHVKQLVKNLPCLSLPIPQAFKIVEIDASDLGYGGILKQKLGDKKNIVAYTSKYWNPAQQNYSTIKKEVLAIVLCVSKFQYDLLNQNFLIRVDCKSTKEILQKDVKNLASKQIFAKWQTILNVFDFDIEYLKGTSNSLLDYLTHEYLQGTPYDA</sequence>
<evidence type="ECO:0000259" key="1">
    <source>
        <dbReference type="Pfam" id="PF17919"/>
    </source>
</evidence>
<dbReference type="EMBL" id="CM003612">
    <property type="protein sequence ID" value="KYP59380.1"/>
    <property type="molecule type" value="Genomic_DNA"/>
</dbReference>
<dbReference type="Gene3D" id="3.10.10.10">
    <property type="entry name" value="HIV Type 1 Reverse Transcriptase, subunit A, domain 1"/>
    <property type="match status" value="1"/>
</dbReference>